<feature type="compositionally biased region" description="Gly residues" evidence="1">
    <location>
        <begin position="1036"/>
        <end position="1047"/>
    </location>
</feature>
<protein>
    <submittedName>
        <fullName evidence="2">Uncharacterized protein</fullName>
    </submittedName>
</protein>
<evidence type="ECO:0000313" key="2">
    <source>
        <dbReference type="EMBL" id="CAI3974417.1"/>
    </source>
</evidence>
<feature type="compositionally biased region" description="Basic and acidic residues" evidence="1">
    <location>
        <begin position="1018"/>
        <end position="1030"/>
    </location>
</feature>
<dbReference type="AlphaFoldDB" id="A0A9P1BJA4"/>
<feature type="compositionally biased region" description="Basic and acidic residues" evidence="1">
    <location>
        <begin position="876"/>
        <end position="888"/>
    </location>
</feature>
<proteinExistence type="predicted"/>
<dbReference type="Proteomes" id="UP001152797">
    <property type="component" value="Unassembled WGS sequence"/>
</dbReference>
<feature type="region of interest" description="Disordered" evidence="1">
    <location>
        <begin position="985"/>
        <end position="1068"/>
    </location>
</feature>
<gene>
    <name evidence="2" type="ORF">C1SCF055_LOCUS2819</name>
</gene>
<dbReference type="EMBL" id="CAMXCT010000134">
    <property type="protein sequence ID" value="CAI3974417.1"/>
    <property type="molecule type" value="Genomic_DNA"/>
</dbReference>
<dbReference type="EMBL" id="CAMXCT030000134">
    <property type="protein sequence ID" value="CAL4761729.1"/>
    <property type="molecule type" value="Genomic_DNA"/>
</dbReference>
<name>A0A9P1BJA4_9DINO</name>
<organism evidence="2">
    <name type="scientific">Cladocopium goreaui</name>
    <dbReference type="NCBI Taxonomy" id="2562237"/>
    <lineage>
        <taxon>Eukaryota</taxon>
        <taxon>Sar</taxon>
        <taxon>Alveolata</taxon>
        <taxon>Dinophyceae</taxon>
        <taxon>Suessiales</taxon>
        <taxon>Symbiodiniaceae</taxon>
        <taxon>Cladocopium</taxon>
    </lineage>
</organism>
<reference evidence="3 4" key="2">
    <citation type="submission" date="2024-05" db="EMBL/GenBank/DDBJ databases">
        <authorList>
            <person name="Chen Y."/>
            <person name="Shah S."/>
            <person name="Dougan E. K."/>
            <person name="Thang M."/>
            <person name="Chan C."/>
        </authorList>
    </citation>
    <scope>NUCLEOTIDE SEQUENCE [LARGE SCALE GENOMIC DNA]</scope>
</reference>
<evidence type="ECO:0000313" key="3">
    <source>
        <dbReference type="EMBL" id="CAL4761729.1"/>
    </source>
</evidence>
<sequence length="1176" mass="130516">MGVCSLILCNERNWCYGNGAAYCLIWAVLCLESPRRSFWGAHCEELIAFVRQHAQKPAVLAETPWFQHILCNWGGEHDQKDSAECTRRLLTWLQPAAIDMRWERRLEMSGSIVQMDQMDQNTAFTPITLTISHQMHASGTGLISDMITAWCQEQDMRAVLLDDGMDDTTIQENDMRPALPQLTGLSNHRLDELKYWMTLQHVHIAVITETRWSFQFVRPGTYDGLNQFRDALSMSVCKSRAVSVAGPFPASATAWTREFCMPGFMPPNFTNSPDITAGLPSNYAASVLKRVPFTVSELTAALRLIPSQKATAAPCAPGIVWNSLAETIAPVLHATLTKWWGQNPPWIPRQWRAGWLQLIPKPSKPPTRPQNLRPLALQCPLGKAVLGLLIQKAVSQADAAFRPWPLWAFMRSRSTQDPLLQVAMHCRDTRTLIQSQRSTPHSRAVSAERWTICTFRDPQEFDYLLQAIGILFSLLQEFDMTLNPNKSVAILALHGPKSRKTRAACVKRDHRGDLLKIPVPTQQHVLIPIKDKATYLGCIMSYHSFEAASSVQRAETALSGEALISGPDLCTGTPAALTMTAMCPSRADVSMRGTQMLSDADLSLIKSKPWGNRLLQLIADDTLDLLEKDHEACGYLSRYCCICGQHLSRTQDTSRAISVLFGPKLLSYYFMVVDCMRKKVALLRQIAMLYYRLDSVPFMPVETTDQVISQMLHCSIPRELRFNVSKLFADRAFSDLWTNTEVTQLLRRCCMQCGQEHPAGMLCRHIHEAHLSGHRFVEFYFETLVPAISKILHSDFQCDLCSQVFNLPPDATQPALSEPRAVLVQTHLRGNCPGDLAMNGVDQSSQAQIRETFQFLAPLLDQSLKLQPNPKAPKQRRTDDRNQQDLPDHGPPAADPQRLMQYLQALGHLVLRQEHSLSLLQSTDSFILFFQQDKEGSLQSLLVETQKWHQKRLQEPEMVQTTLRQHLCQHLLQDLLNRVTKVSEQAGGCPVPPLPGEESHPGGHELAFSALGHGQEAAGDRQEEGHHDAEDVGASDGAGGGISGPGPCGAIPGAGNKQPADGSSMETPAELALQQALRPAGGHDALLGVDGGGNVPEDSHTTTKWTGKDGPEPLAQGAGTRKGLGEVPGQQCLLTKGSGPPLTHTTHTHNTHTQHTHNTHTTHTTHTHTRQEWIII</sequence>
<dbReference type="EMBL" id="CAMXCT020000134">
    <property type="protein sequence ID" value="CAL1127792.1"/>
    <property type="molecule type" value="Genomic_DNA"/>
</dbReference>
<feature type="region of interest" description="Disordered" evidence="1">
    <location>
        <begin position="865"/>
        <end position="895"/>
    </location>
</feature>
<accession>A0A9P1BJA4</accession>
<dbReference type="OrthoDB" id="8117402at2759"/>
<keyword evidence="4" id="KW-1185">Reference proteome</keyword>
<evidence type="ECO:0000256" key="1">
    <source>
        <dbReference type="SAM" id="MobiDB-lite"/>
    </source>
</evidence>
<comment type="caution">
    <text evidence="2">The sequence shown here is derived from an EMBL/GenBank/DDBJ whole genome shotgun (WGS) entry which is preliminary data.</text>
</comment>
<feature type="compositionally biased region" description="Basic residues" evidence="1">
    <location>
        <begin position="1146"/>
        <end position="1168"/>
    </location>
</feature>
<feature type="region of interest" description="Disordered" evidence="1">
    <location>
        <begin position="1082"/>
        <end position="1176"/>
    </location>
</feature>
<evidence type="ECO:0000313" key="4">
    <source>
        <dbReference type="Proteomes" id="UP001152797"/>
    </source>
</evidence>
<feature type="compositionally biased region" description="Basic and acidic residues" evidence="1">
    <location>
        <begin position="1097"/>
        <end position="1111"/>
    </location>
</feature>
<reference evidence="2" key="1">
    <citation type="submission" date="2022-10" db="EMBL/GenBank/DDBJ databases">
        <authorList>
            <person name="Chen Y."/>
            <person name="Dougan E. K."/>
            <person name="Chan C."/>
            <person name="Rhodes N."/>
            <person name="Thang M."/>
        </authorList>
    </citation>
    <scope>NUCLEOTIDE SEQUENCE</scope>
</reference>